<evidence type="ECO:0000313" key="11">
    <source>
        <dbReference type="Proteomes" id="UP000622860"/>
    </source>
</evidence>
<keyword evidence="3" id="KW-1003">Cell membrane</keyword>
<protein>
    <submittedName>
        <fullName evidence="10">Type 4 prepilin-like proteins leader peptide-processing enzyme</fullName>
    </submittedName>
</protein>
<accession>A0A917LXB4</accession>
<feature type="transmembrane region" description="Helical" evidence="7">
    <location>
        <begin position="224"/>
        <end position="247"/>
    </location>
</feature>
<dbReference type="EMBL" id="BMFR01000001">
    <property type="protein sequence ID" value="GGG61720.1"/>
    <property type="molecule type" value="Genomic_DNA"/>
</dbReference>
<feature type="transmembrane region" description="Helical" evidence="7">
    <location>
        <begin position="6"/>
        <end position="27"/>
    </location>
</feature>
<dbReference type="Pfam" id="PF06750">
    <property type="entry name" value="A24_N_bact"/>
    <property type="match status" value="1"/>
</dbReference>
<keyword evidence="5 7" id="KW-1133">Transmembrane helix</keyword>
<gene>
    <name evidence="10" type="primary">comC</name>
    <name evidence="10" type="ORF">GCM10011398_01250</name>
</gene>
<evidence type="ECO:0000259" key="9">
    <source>
        <dbReference type="Pfam" id="PF06750"/>
    </source>
</evidence>
<dbReference type="PANTHER" id="PTHR30487:SF0">
    <property type="entry name" value="PREPILIN LEADER PEPTIDASE_N-METHYLTRANSFERASE-RELATED"/>
    <property type="match status" value="1"/>
</dbReference>
<feature type="transmembrane region" description="Helical" evidence="7">
    <location>
        <begin position="96"/>
        <end position="115"/>
    </location>
</feature>
<dbReference type="GO" id="GO:0006465">
    <property type="term" value="P:signal peptide processing"/>
    <property type="evidence" value="ECO:0007669"/>
    <property type="project" value="TreeGrafter"/>
</dbReference>
<evidence type="ECO:0000259" key="8">
    <source>
        <dbReference type="Pfam" id="PF01478"/>
    </source>
</evidence>
<keyword evidence="6 7" id="KW-0472">Membrane</keyword>
<feature type="transmembrane region" description="Helical" evidence="7">
    <location>
        <begin position="150"/>
        <end position="167"/>
    </location>
</feature>
<keyword evidence="11" id="KW-1185">Reference proteome</keyword>
<evidence type="ECO:0000256" key="1">
    <source>
        <dbReference type="ARBA" id="ARBA00004651"/>
    </source>
</evidence>
<dbReference type="InterPro" id="IPR010627">
    <property type="entry name" value="Prepilin_pept_A24_N"/>
</dbReference>
<dbReference type="InterPro" id="IPR050882">
    <property type="entry name" value="Prepilin_peptidase/N-MTase"/>
</dbReference>
<feature type="transmembrane region" description="Helical" evidence="7">
    <location>
        <begin position="72"/>
        <end position="90"/>
    </location>
</feature>
<name>A0A917LXB4_9BACI</name>
<dbReference type="RefSeq" id="WP_188453417.1">
    <property type="nucleotide sequence ID" value="NZ_BMFR01000001.1"/>
</dbReference>
<dbReference type="InterPro" id="IPR000045">
    <property type="entry name" value="Prepilin_IV_endopep_pep"/>
</dbReference>
<reference evidence="10" key="2">
    <citation type="submission" date="2020-09" db="EMBL/GenBank/DDBJ databases">
        <authorList>
            <person name="Sun Q."/>
            <person name="Zhou Y."/>
        </authorList>
    </citation>
    <scope>NUCLEOTIDE SEQUENCE</scope>
    <source>
        <strain evidence="10">CGMCC 1.12754</strain>
    </source>
</reference>
<proteinExistence type="inferred from homology"/>
<feature type="transmembrane region" description="Helical" evidence="7">
    <location>
        <begin position="179"/>
        <end position="212"/>
    </location>
</feature>
<comment type="subcellular location">
    <subcellularLocation>
        <location evidence="1">Cell membrane</location>
        <topology evidence="1">Multi-pass membrane protein</topology>
    </subcellularLocation>
</comment>
<organism evidence="10 11">
    <name type="scientific">Virgibacillus oceani</name>
    <dbReference type="NCBI Taxonomy" id="1479511"/>
    <lineage>
        <taxon>Bacteria</taxon>
        <taxon>Bacillati</taxon>
        <taxon>Bacillota</taxon>
        <taxon>Bacilli</taxon>
        <taxon>Bacillales</taxon>
        <taxon>Bacillaceae</taxon>
        <taxon>Virgibacillus</taxon>
    </lineage>
</organism>
<evidence type="ECO:0000256" key="7">
    <source>
        <dbReference type="SAM" id="Phobius"/>
    </source>
</evidence>
<reference evidence="10" key="1">
    <citation type="journal article" date="2014" name="Int. J. Syst. Evol. Microbiol.">
        <title>Complete genome sequence of Corynebacterium casei LMG S-19264T (=DSM 44701T), isolated from a smear-ripened cheese.</title>
        <authorList>
            <consortium name="US DOE Joint Genome Institute (JGI-PGF)"/>
            <person name="Walter F."/>
            <person name="Albersmeier A."/>
            <person name="Kalinowski J."/>
            <person name="Ruckert C."/>
        </authorList>
    </citation>
    <scope>NUCLEOTIDE SEQUENCE</scope>
    <source>
        <strain evidence="10">CGMCC 1.12754</strain>
    </source>
</reference>
<comment type="caution">
    <text evidence="10">The sequence shown here is derived from an EMBL/GenBank/DDBJ whole genome shotgun (WGS) entry which is preliminary data.</text>
</comment>
<feature type="domain" description="Prepilin type IV endopeptidase peptidase" evidence="8">
    <location>
        <begin position="105"/>
        <end position="207"/>
    </location>
</feature>
<sequence>MEILYTTVFFLLGLIFGSFFNVVGLRLPKKMPFTSDRSICPQCNHILSWYELVPVLSFLLQRGKCRHCNGKISLIYPLIELITGFLFAISYSTAGITFELVKAVLLVSMLVILLVSDSKYMIIPDKVLSFYLLLFMITHFIMPLEPWWSTIAGAAAGFAMIAFVIFVSRGGMGAGDMKLFGVLGFVLGIKNVLLTFFLSCMIGAIAGMLLLLFKVIDRKQPVPFGPYIIIATLIVYFYGDSLIYLYLNSFVLK</sequence>
<dbReference type="Proteomes" id="UP000622860">
    <property type="component" value="Unassembled WGS sequence"/>
</dbReference>
<dbReference type="AlphaFoldDB" id="A0A917LXB4"/>
<comment type="similarity">
    <text evidence="2">Belongs to the peptidase A24 family.</text>
</comment>
<keyword evidence="4 7" id="KW-0812">Transmembrane</keyword>
<evidence type="ECO:0000256" key="3">
    <source>
        <dbReference type="ARBA" id="ARBA00022475"/>
    </source>
</evidence>
<dbReference type="Pfam" id="PF01478">
    <property type="entry name" value="Peptidase_A24"/>
    <property type="match status" value="1"/>
</dbReference>
<feature type="domain" description="Prepilin peptidase A24 N-terminal" evidence="9">
    <location>
        <begin position="11"/>
        <end position="91"/>
    </location>
</feature>
<evidence type="ECO:0000313" key="10">
    <source>
        <dbReference type="EMBL" id="GGG61720.1"/>
    </source>
</evidence>
<dbReference type="Gene3D" id="1.20.120.1220">
    <property type="match status" value="1"/>
</dbReference>
<dbReference type="GO" id="GO:0004190">
    <property type="term" value="F:aspartic-type endopeptidase activity"/>
    <property type="evidence" value="ECO:0007669"/>
    <property type="project" value="InterPro"/>
</dbReference>
<evidence type="ECO:0000256" key="6">
    <source>
        <dbReference type="ARBA" id="ARBA00023136"/>
    </source>
</evidence>
<evidence type="ECO:0000256" key="4">
    <source>
        <dbReference type="ARBA" id="ARBA00022692"/>
    </source>
</evidence>
<evidence type="ECO:0000256" key="5">
    <source>
        <dbReference type="ARBA" id="ARBA00022989"/>
    </source>
</evidence>
<dbReference type="GO" id="GO:0005886">
    <property type="term" value="C:plasma membrane"/>
    <property type="evidence" value="ECO:0007669"/>
    <property type="project" value="UniProtKB-SubCell"/>
</dbReference>
<feature type="transmembrane region" description="Helical" evidence="7">
    <location>
        <begin position="127"/>
        <end position="144"/>
    </location>
</feature>
<evidence type="ECO:0000256" key="2">
    <source>
        <dbReference type="ARBA" id="ARBA00005801"/>
    </source>
</evidence>
<dbReference type="PANTHER" id="PTHR30487">
    <property type="entry name" value="TYPE 4 PREPILIN-LIKE PROTEINS LEADER PEPTIDE-PROCESSING ENZYME"/>
    <property type="match status" value="1"/>
</dbReference>